<gene>
    <name evidence="5" type="ORF">FB561_5811</name>
</gene>
<dbReference type="InterPro" id="IPR051011">
    <property type="entry name" value="Metal_resp_trans_reg"/>
</dbReference>
<dbReference type="PROSITE" id="PS50987">
    <property type="entry name" value="HTH_ARSR_2"/>
    <property type="match status" value="1"/>
</dbReference>
<dbReference type="Gene3D" id="1.10.10.10">
    <property type="entry name" value="Winged helix-like DNA-binding domain superfamily/Winged helix DNA-binding domain"/>
    <property type="match status" value="1"/>
</dbReference>
<dbReference type="PANTHER" id="PTHR43132">
    <property type="entry name" value="ARSENICAL RESISTANCE OPERON REPRESSOR ARSR-RELATED"/>
    <property type="match status" value="1"/>
</dbReference>
<evidence type="ECO:0000313" key="5">
    <source>
        <dbReference type="EMBL" id="TWD84617.1"/>
    </source>
</evidence>
<protein>
    <submittedName>
        <fullName evidence="5">Helix-turn-helix protein</fullName>
    </submittedName>
</protein>
<dbReference type="SUPFAM" id="SSF46785">
    <property type="entry name" value="Winged helix' DNA-binding domain"/>
    <property type="match status" value="1"/>
</dbReference>
<keyword evidence="2" id="KW-0238">DNA-binding</keyword>
<dbReference type="GO" id="GO:0003677">
    <property type="term" value="F:DNA binding"/>
    <property type="evidence" value="ECO:0007669"/>
    <property type="project" value="UniProtKB-KW"/>
</dbReference>
<sequence length="317" mass="34322">MIEYELAHGDLTATRFAISPLNETVLSLRAVQNPARYPLHRAWLRTLPDLGDLPDLALLLSLLTRRGWSPDFLTPVPPDPTVTFADELARMAATPAEQVRADLARLPGIVLSEEPGVLLRRVATALDAYWAVAVEPSWPRMRMLLEADISYRSRVSSAAGLQAMLTGLSDRITFEPPVIRIAIPQAPARYVRTDGRGLALMPSLFALHTAAPVDPAGPPMIVYAARGVATLWERRPAVPPDALAAVLGTVRAGLLARLAEPASSTELALDLGVTTSAVNQHLRALRNVGLLESARSGRSVRYRRTALADQLLQHAGE</sequence>
<dbReference type="InterPro" id="IPR001845">
    <property type="entry name" value="HTH_ArsR_DNA-bd_dom"/>
</dbReference>
<keyword evidence="6" id="KW-1185">Reference proteome</keyword>
<dbReference type="EMBL" id="VIVK01000001">
    <property type="protein sequence ID" value="TWD84617.1"/>
    <property type="molecule type" value="Genomic_DNA"/>
</dbReference>
<dbReference type="Proteomes" id="UP000318380">
    <property type="component" value="Unassembled WGS sequence"/>
</dbReference>
<dbReference type="CDD" id="cd00090">
    <property type="entry name" value="HTH_ARSR"/>
    <property type="match status" value="1"/>
</dbReference>
<reference evidence="5 6" key="1">
    <citation type="submission" date="2019-06" db="EMBL/GenBank/DDBJ databases">
        <title>Sequencing the genomes of 1000 actinobacteria strains.</title>
        <authorList>
            <person name="Klenk H.-P."/>
        </authorList>
    </citation>
    <scope>NUCLEOTIDE SEQUENCE [LARGE SCALE GENOMIC DNA]</scope>
    <source>
        <strain evidence="5 6">DSM 24683</strain>
    </source>
</reference>
<dbReference type="SMART" id="SM00418">
    <property type="entry name" value="HTH_ARSR"/>
    <property type="match status" value="1"/>
</dbReference>
<comment type="caution">
    <text evidence="5">The sequence shown here is derived from an EMBL/GenBank/DDBJ whole genome shotgun (WGS) entry which is preliminary data.</text>
</comment>
<dbReference type="PANTHER" id="PTHR43132:SF6">
    <property type="entry name" value="HTH-TYPE TRANSCRIPTIONAL REPRESSOR CZRA"/>
    <property type="match status" value="1"/>
</dbReference>
<dbReference type="InterPro" id="IPR036388">
    <property type="entry name" value="WH-like_DNA-bd_sf"/>
</dbReference>
<feature type="domain" description="HTH arsR-type" evidence="4">
    <location>
        <begin position="231"/>
        <end position="317"/>
    </location>
</feature>
<accession>A0A561C0P2</accession>
<dbReference type="GO" id="GO:0003700">
    <property type="term" value="F:DNA-binding transcription factor activity"/>
    <property type="evidence" value="ECO:0007669"/>
    <property type="project" value="InterPro"/>
</dbReference>
<name>A0A561C0P2_9ACTN</name>
<proteinExistence type="predicted"/>
<evidence type="ECO:0000256" key="3">
    <source>
        <dbReference type="ARBA" id="ARBA00023163"/>
    </source>
</evidence>
<evidence type="ECO:0000256" key="2">
    <source>
        <dbReference type="ARBA" id="ARBA00023125"/>
    </source>
</evidence>
<dbReference type="InterPro" id="IPR036390">
    <property type="entry name" value="WH_DNA-bd_sf"/>
</dbReference>
<dbReference type="Pfam" id="PF01022">
    <property type="entry name" value="HTH_5"/>
    <property type="match status" value="1"/>
</dbReference>
<keyword evidence="3" id="KW-0804">Transcription</keyword>
<evidence type="ECO:0000256" key="1">
    <source>
        <dbReference type="ARBA" id="ARBA00023015"/>
    </source>
</evidence>
<dbReference type="AlphaFoldDB" id="A0A561C0P2"/>
<organism evidence="5 6">
    <name type="scientific">Kribbella amoyensis</name>
    <dbReference type="NCBI Taxonomy" id="996641"/>
    <lineage>
        <taxon>Bacteria</taxon>
        <taxon>Bacillati</taxon>
        <taxon>Actinomycetota</taxon>
        <taxon>Actinomycetes</taxon>
        <taxon>Propionibacteriales</taxon>
        <taxon>Kribbellaceae</taxon>
        <taxon>Kribbella</taxon>
    </lineage>
</organism>
<dbReference type="OrthoDB" id="3460651at2"/>
<dbReference type="RefSeq" id="WP_145812120.1">
    <property type="nucleotide sequence ID" value="NZ_VIVK01000001.1"/>
</dbReference>
<evidence type="ECO:0000259" key="4">
    <source>
        <dbReference type="PROSITE" id="PS50987"/>
    </source>
</evidence>
<evidence type="ECO:0000313" key="6">
    <source>
        <dbReference type="Proteomes" id="UP000318380"/>
    </source>
</evidence>
<dbReference type="InterPro" id="IPR011991">
    <property type="entry name" value="ArsR-like_HTH"/>
</dbReference>
<keyword evidence="1" id="KW-0805">Transcription regulation</keyword>